<dbReference type="InterPro" id="IPR036093">
    <property type="entry name" value="NAC_dom_sf"/>
</dbReference>
<dbReference type="Gene3D" id="2.170.150.80">
    <property type="entry name" value="NAC domain"/>
    <property type="match status" value="1"/>
</dbReference>
<dbReference type="SUPFAM" id="SSF101941">
    <property type="entry name" value="NAC domain"/>
    <property type="match status" value="1"/>
</dbReference>
<feature type="compositionally biased region" description="Polar residues" evidence="5">
    <location>
        <begin position="238"/>
        <end position="250"/>
    </location>
</feature>
<dbReference type="EMBL" id="JACGWN010000012">
    <property type="protein sequence ID" value="KAL0416727.1"/>
    <property type="molecule type" value="Genomic_DNA"/>
</dbReference>
<evidence type="ECO:0000259" key="6">
    <source>
        <dbReference type="PROSITE" id="PS51005"/>
    </source>
</evidence>
<organism evidence="7">
    <name type="scientific">Sesamum latifolium</name>
    <dbReference type="NCBI Taxonomy" id="2727402"/>
    <lineage>
        <taxon>Eukaryota</taxon>
        <taxon>Viridiplantae</taxon>
        <taxon>Streptophyta</taxon>
        <taxon>Embryophyta</taxon>
        <taxon>Tracheophyta</taxon>
        <taxon>Spermatophyta</taxon>
        <taxon>Magnoliopsida</taxon>
        <taxon>eudicotyledons</taxon>
        <taxon>Gunneridae</taxon>
        <taxon>Pentapetalae</taxon>
        <taxon>asterids</taxon>
        <taxon>lamiids</taxon>
        <taxon>Lamiales</taxon>
        <taxon>Pedaliaceae</taxon>
        <taxon>Sesamum</taxon>
    </lineage>
</organism>
<evidence type="ECO:0000256" key="4">
    <source>
        <dbReference type="ARBA" id="ARBA00023242"/>
    </source>
</evidence>
<dbReference type="Pfam" id="PF02365">
    <property type="entry name" value="NAM"/>
    <property type="match status" value="1"/>
</dbReference>
<evidence type="ECO:0000256" key="5">
    <source>
        <dbReference type="SAM" id="MobiDB-lite"/>
    </source>
</evidence>
<feature type="domain" description="NAC" evidence="6">
    <location>
        <begin position="16"/>
        <end position="62"/>
    </location>
</feature>
<dbReference type="GO" id="GO:0006355">
    <property type="term" value="P:regulation of DNA-templated transcription"/>
    <property type="evidence" value="ECO:0007669"/>
    <property type="project" value="InterPro"/>
</dbReference>
<keyword evidence="1" id="KW-0805">Transcription regulation</keyword>
<evidence type="ECO:0000256" key="2">
    <source>
        <dbReference type="ARBA" id="ARBA00023125"/>
    </source>
</evidence>
<keyword evidence="4" id="KW-0539">Nucleus</keyword>
<proteinExistence type="predicted"/>
<protein>
    <submittedName>
        <fullName evidence="7">NAC domain-containing protein</fullName>
    </submittedName>
</protein>
<dbReference type="InterPro" id="IPR003441">
    <property type="entry name" value="NAC-dom"/>
</dbReference>
<dbReference type="PANTHER" id="PTHR31744:SF104">
    <property type="entry name" value="NAC DOMAIN-CONTAINING PROTEIN 100"/>
    <property type="match status" value="1"/>
</dbReference>
<evidence type="ECO:0000313" key="7">
    <source>
        <dbReference type="EMBL" id="KAL0416727.1"/>
    </source>
</evidence>
<dbReference type="PROSITE" id="PS51005">
    <property type="entry name" value="NAC"/>
    <property type="match status" value="1"/>
</dbReference>
<comment type="caution">
    <text evidence="7">The sequence shown here is derived from an EMBL/GenBank/DDBJ whole genome shotgun (WGS) entry which is preliminary data.</text>
</comment>
<reference evidence="7" key="1">
    <citation type="submission" date="2020-06" db="EMBL/GenBank/DDBJ databases">
        <authorList>
            <person name="Li T."/>
            <person name="Hu X."/>
            <person name="Zhang T."/>
            <person name="Song X."/>
            <person name="Zhang H."/>
            <person name="Dai N."/>
            <person name="Sheng W."/>
            <person name="Hou X."/>
            <person name="Wei L."/>
        </authorList>
    </citation>
    <scope>NUCLEOTIDE SEQUENCE</scope>
    <source>
        <strain evidence="7">KEN1</strain>
        <tissue evidence="7">Leaf</tissue>
    </source>
</reference>
<accession>A0AAW2UI97</accession>
<evidence type="ECO:0000256" key="1">
    <source>
        <dbReference type="ARBA" id="ARBA00023015"/>
    </source>
</evidence>
<gene>
    <name evidence="7" type="ORF">Slati_3504600</name>
</gene>
<name>A0AAW2UI97_9LAMI</name>
<evidence type="ECO:0000256" key="3">
    <source>
        <dbReference type="ARBA" id="ARBA00023163"/>
    </source>
</evidence>
<dbReference type="GO" id="GO:0003677">
    <property type="term" value="F:DNA binding"/>
    <property type="evidence" value="ECO:0007669"/>
    <property type="project" value="UniProtKB-KW"/>
</dbReference>
<dbReference type="PANTHER" id="PTHR31744">
    <property type="entry name" value="PROTEIN CUP-SHAPED COTYLEDON 2-RELATED"/>
    <property type="match status" value="1"/>
</dbReference>
<keyword evidence="3" id="KW-0804">Transcription</keyword>
<feature type="region of interest" description="Disordered" evidence="5">
    <location>
        <begin position="221"/>
        <end position="250"/>
    </location>
</feature>
<keyword evidence="2" id="KW-0238">DNA-binding</keyword>
<dbReference type="AlphaFoldDB" id="A0AAW2UI97"/>
<sequence>MENNCGAMKMDDQMELPPGFRFHPTDEELITHYLSRKVLDCSFSAVAIGEVDMNKVEPWELPYWKANSLLKISRKHPGTIGLLAGVPEDFRGEKSPHIRPGEDELRRKHTTKLDTPTIARPFTLHKACGTRTRSRPRPRARIRPRALLLQHHYCFCFPENPGRFHPPILLQPLDSFPPPSAFSWGQLPPAQPGIGFQFPGPVPLPDPSIIRTFLANYGQNTNPPGFRKDGGGGGDIVSVSQETENSSVVSNAEMGKKAFDDQEEGGIGNQDLDCIWNY</sequence>
<reference evidence="7" key="2">
    <citation type="journal article" date="2024" name="Plant">
        <title>Genomic evolution and insights into agronomic trait innovations of Sesamum species.</title>
        <authorList>
            <person name="Miao H."/>
            <person name="Wang L."/>
            <person name="Qu L."/>
            <person name="Liu H."/>
            <person name="Sun Y."/>
            <person name="Le M."/>
            <person name="Wang Q."/>
            <person name="Wei S."/>
            <person name="Zheng Y."/>
            <person name="Lin W."/>
            <person name="Duan Y."/>
            <person name="Cao H."/>
            <person name="Xiong S."/>
            <person name="Wang X."/>
            <person name="Wei L."/>
            <person name="Li C."/>
            <person name="Ma Q."/>
            <person name="Ju M."/>
            <person name="Zhao R."/>
            <person name="Li G."/>
            <person name="Mu C."/>
            <person name="Tian Q."/>
            <person name="Mei H."/>
            <person name="Zhang T."/>
            <person name="Gao T."/>
            <person name="Zhang H."/>
        </authorList>
    </citation>
    <scope>NUCLEOTIDE SEQUENCE</scope>
    <source>
        <strain evidence="7">KEN1</strain>
    </source>
</reference>